<comment type="similarity">
    <text evidence="4">Belongs to the mandelate racemase/muconate lactonizing enzyme family. MenC type 1 subfamily.</text>
</comment>
<evidence type="ECO:0000256" key="2">
    <source>
        <dbReference type="ARBA" id="ARBA00022842"/>
    </source>
</evidence>
<dbReference type="Pfam" id="PF13378">
    <property type="entry name" value="MR_MLE_C"/>
    <property type="match status" value="1"/>
</dbReference>
<keyword evidence="1 4" id="KW-0479">Metal-binding</keyword>
<accession>A0A2V1KE80</accession>
<dbReference type="PANTHER" id="PTHR48073">
    <property type="entry name" value="O-SUCCINYLBENZOATE SYNTHASE-RELATED"/>
    <property type="match status" value="1"/>
</dbReference>
<feature type="binding site" evidence="4">
    <location>
        <position position="178"/>
    </location>
    <ligand>
        <name>Mg(2+)</name>
        <dbReference type="ChEBI" id="CHEBI:18420"/>
    </ligand>
</feature>
<name>A0A2V1KE80_9ACTO</name>
<evidence type="ECO:0000259" key="5">
    <source>
        <dbReference type="SMART" id="SM00922"/>
    </source>
</evidence>
<feature type="active site" description="Proton acceptor" evidence="4">
    <location>
        <position position="202"/>
    </location>
</feature>
<evidence type="ECO:0000256" key="3">
    <source>
        <dbReference type="ARBA" id="ARBA00023239"/>
    </source>
</evidence>
<dbReference type="InterPro" id="IPR036849">
    <property type="entry name" value="Enolase-like_C_sf"/>
</dbReference>
<dbReference type="Proteomes" id="UP000245283">
    <property type="component" value="Unassembled WGS sequence"/>
</dbReference>
<dbReference type="SFLD" id="SFLDS00001">
    <property type="entry name" value="Enolase"/>
    <property type="match status" value="1"/>
</dbReference>
<keyword evidence="7" id="KW-1185">Reference proteome</keyword>
<evidence type="ECO:0000313" key="6">
    <source>
        <dbReference type="EMBL" id="PWF27767.1"/>
    </source>
</evidence>
<keyword evidence="3 4" id="KW-0456">Lyase</keyword>
<dbReference type="GO" id="GO:0009234">
    <property type="term" value="P:menaquinone biosynthetic process"/>
    <property type="evidence" value="ECO:0007669"/>
    <property type="project" value="UniProtKB-UniRule"/>
</dbReference>
<dbReference type="Gene3D" id="3.20.20.120">
    <property type="entry name" value="Enolase-like C-terminal domain"/>
    <property type="match status" value="1"/>
</dbReference>
<dbReference type="EMBL" id="QETB01000001">
    <property type="protein sequence ID" value="PWF27767.1"/>
    <property type="molecule type" value="Genomic_DNA"/>
</dbReference>
<dbReference type="SFLD" id="SFLDF00009">
    <property type="entry name" value="o-succinylbenzoate_synthase"/>
    <property type="match status" value="1"/>
</dbReference>
<comment type="caution">
    <text evidence="6">The sequence shown here is derived from an EMBL/GenBank/DDBJ whole genome shotgun (WGS) entry which is preliminary data.</text>
</comment>
<protein>
    <recommendedName>
        <fullName evidence="4">o-succinylbenzoate synthase</fullName>
        <shortName evidence="4">OSB synthase</shortName>
        <shortName evidence="4">OSBS</shortName>
        <ecNumber evidence="4">4.2.1.113</ecNumber>
    </recommendedName>
    <alternativeName>
        <fullName evidence="4">4-(2'-carboxyphenyl)-4-oxybutyric acid synthase</fullName>
    </alternativeName>
    <alternativeName>
        <fullName evidence="4">o-succinylbenzoic acid synthase</fullName>
    </alternativeName>
</protein>
<dbReference type="SUPFAM" id="SSF51604">
    <property type="entry name" value="Enolase C-terminal domain-like"/>
    <property type="match status" value="1"/>
</dbReference>
<evidence type="ECO:0000256" key="4">
    <source>
        <dbReference type="HAMAP-Rule" id="MF_00470"/>
    </source>
</evidence>
<comment type="function">
    <text evidence="4">Converts 2-succinyl-6-hydroxy-2,4-cyclohexadiene-1-carboxylate (SHCHC) to 2-succinylbenzoate (OSB).</text>
</comment>
<dbReference type="InterPro" id="IPR010196">
    <property type="entry name" value="OSB_synthase_MenC1"/>
</dbReference>
<keyword evidence="2 4" id="KW-0460">Magnesium</keyword>
<dbReference type="GO" id="GO:0000287">
    <property type="term" value="F:magnesium ion binding"/>
    <property type="evidence" value="ECO:0007669"/>
    <property type="project" value="UniProtKB-UniRule"/>
</dbReference>
<comment type="cofactor">
    <cofactor evidence="4">
        <name>a divalent metal cation</name>
        <dbReference type="ChEBI" id="CHEBI:60240"/>
    </cofactor>
</comment>
<organism evidence="6 7">
    <name type="scientific">Ancrocorticia populi</name>
    <dbReference type="NCBI Taxonomy" id="2175228"/>
    <lineage>
        <taxon>Bacteria</taxon>
        <taxon>Bacillati</taxon>
        <taxon>Actinomycetota</taxon>
        <taxon>Actinomycetes</taxon>
        <taxon>Actinomycetales</taxon>
        <taxon>Actinomycetaceae</taxon>
        <taxon>Ancrocorticia</taxon>
    </lineage>
</organism>
<dbReference type="Pfam" id="PF18374">
    <property type="entry name" value="Enolase_like_N"/>
    <property type="match status" value="1"/>
</dbReference>
<reference evidence="7" key="1">
    <citation type="submission" date="2018-05" db="EMBL/GenBank/DDBJ databases">
        <authorList>
            <person name="Li Y."/>
        </authorList>
    </citation>
    <scope>NUCLEOTIDE SEQUENCE [LARGE SCALE GENOMIC DNA]</scope>
    <source>
        <strain evidence="7">sk1b4</strain>
    </source>
</reference>
<dbReference type="HAMAP" id="MF_00470">
    <property type="entry name" value="MenC_1"/>
    <property type="match status" value="1"/>
</dbReference>
<feature type="active site" description="Proton donor" evidence="4">
    <location>
        <position position="89"/>
    </location>
</feature>
<proteinExistence type="inferred from homology"/>
<dbReference type="PANTHER" id="PTHR48073:SF2">
    <property type="entry name" value="O-SUCCINYLBENZOATE SYNTHASE"/>
    <property type="match status" value="1"/>
</dbReference>
<keyword evidence="4" id="KW-0474">Menaquinone biosynthesis</keyword>
<comment type="pathway">
    <text evidence="4">Quinol/quinone metabolism; 1,4-dihydroxy-2-naphthoate biosynthesis; 1,4-dihydroxy-2-naphthoate from chorismate: step 4/7.</text>
</comment>
<feature type="domain" description="Mandelate racemase/muconate lactonizing enzyme C-terminal" evidence="5">
    <location>
        <begin position="71"/>
        <end position="174"/>
    </location>
</feature>
<feature type="binding site" evidence="4">
    <location>
        <position position="155"/>
    </location>
    <ligand>
        <name>Mg(2+)</name>
        <dbReference type="ChEBI" id="CHEBI:18420"/>
    </ligand>
</feature>
<dbReference type="GO" id="GO:0043748">
    <property type="term" value="F:O-succinylbenzoate synthase activity"/>
    <property type="evidence" value="ECO:0007669"/>
    <property type="project" value="UniProtKB-EC"/>
</dbReference>
<dbReference type="UniPathway" id="UPA01057">
    <property type="reaction ID" value="UER00165"/>
</dbReference>
<dbReference type="UniPathway" id="UPA00079"/>
<comment type="catalytic activity">
    <reaction evidence="4">
        <text>(1R,6R)-6-hydroxy-2-succinyl-cyclohexa-2,4-diene-1-carboxylate = 2-succinylbenzoate + H2O</text>
        <dbReference type="Rhea" id="RHEA:10196"/>
        <dbReference type="ChEBI" id="CHEBI:15377"/>
        <dbReference type="ChEBI" id="CHEBI:18325"/>
        <dbReference type="ChEBI" id="CHEBI:58689"/>
        <dbReference type="EC" id="4.2.1.113"/>
    </reaction>
</comment>
<feature type="binding site" evidence="4">
    <location>
        <position position="124"/>
    </location>
    <ligand>
        <name>Mg(2+)</name>
        <dbReference type="ChEBI" id="CHEBI:18420"/>
    </ligand>
</feature>
<sequence>MVTRFRGVTRRRGILLHGQGGWGECAPFEEYGPDEACLWLRSAADAATSGLNIPAVRAEIPVNVTIPVIDPEAAASRASSSRCRTAKVKVADQNSSLESDEARVRSVADALAAEHGDAARVRIDANGAWDRDQAVAAITRLNQAAGAVGGLEYAEQPCQSVDDLAWVRRQVDVPIAADESIRRSDDPFRVVQAEAADLAVIKVAPLGGVRMALELAQRLEIPVVVSSALDTSIGLSAGVVLAASLPDLPYACGLDTGTLLGADVVDEPLRSSQGVLALDSARAILQSDALRESDVDSEARKELRDSGWIERVESMIENLA</sequence>
<dbReference type="InterPro" id="IPR013342">
    <property type="entry name" value="Mandelate_racemase_C"/>
</dbReference>
<evidence type="ECO:0000313" key="7">
    <source>
        <dbReference type="Proteomes" id="UP000245283"/>
    </source>
</evidence>
<comment type="pathway">
    <text evidence="4">Quinol/quinone metabolism; menaquinone biosynthesis.</text>
</comment>
<dbReference type="InterPro" id="IPR029065">
    <property type="entry name" value="Enolase_C-like"/>
</dbReference>
<gene>
    <name evidence="4" type="primary">menC</name>
    <name evidence="6" type="ORF">DD236_02335</name>
</gene>
<dbReference type="SFLD" id="SFLDG00180">
    <property type="entry name" value="muconate_cycloisomerase"/>
    <property type="match status" value="1"/>
</dbReference>
<dbReference type="CDD" id="cd03320">
    <property type="entry name" value="OSBS"/>
    <property type="match status" value="1"/>
</dbReference>
<dbReference type="NCBIfam" id="NF002782">
    <property type="entry name" value="PRK02901.1"/>
    <property type="match status" value="1"/>
</dbReference>
<dbReference type="AlphaFoldDB" id="A0A2V1KE80"/>
<evidence type="ECO:0000256" key="1">
    <source>
        <dbReference type="ARBA" id="ARBA00022723"/>
    </source>
</evidence>
<dbReference type="EC" id="4.2.1.113" evidence="4"/>
<dbReference type="SMART" id="SM00922">
    <property type="entry name" value="MR_MLE"/>
    <property type="match status" value="1"/>
</dbReference>
<dbReference type="OrthoDB" id="3725747at2"/>